<reference evidence="1 2" key="1">
    <citation type="submission" date="2020-08" db="EMBL/GenBank/DDBJ databases">
        <title>A Genomic Blueprint of the Chicken Gut Microbiome.</title>
        <authorList>
            <person name="Gilroy R."/>
            <person name="Ravi A."/>
            <person name="Getino M."/>
            <person name="Pursley I."/>
            <person name="Horton D.L."/>
            <person name="Alikhan N.-F."/>
            <person name="Baker D."/>
            <person name="Gharbi K."/>
            <person name="Hall N."/>
            <person name="Watson M."/>
            <person name="Adriaenssens E.M."/>
            <person name="Foster-Nyarko E."/>
            <person name="Jarju S."/>
            <person name="Secka A."/>
            <person name="Antonio M."/>
            <person name="Oren A."/>
            <person name="Chaudhuri R."/>
            <person name="La Ragione R.M."/>
            <person name="Hildebrand F."/>
            <person name="Pallen M.J."/>
        </authorList>
    </citation>
    <scope>NUCLEOTIDE SEQUENCE [LARGE SCALE GENOMIC DNA]</scope>
    <source>
        <strain evidence="1 2">Sa2BVA3</strain>
    </source>
</reference>
<gene>
    <name evidence="1" type="ORF">H9645_04910</name>
</gene>
<sequence>MRIPSPPSRCSAAAAAITIVRRPRPRLLRRALALPALLLGLVPALSADAQRYDIDLSQLDPAAVLSLGDEVLLRAPDPVLDRLFKAVHASSRSDSESAALCELFDPDAARDVAAFQRAVDRLGDPSRERFALAFTDIALAGLQGQVQPYDPAHARQVLKSAAVSATFLHEGFMLGLASEGRDEASRAARCRSFRWLVGVLDGLPQADRAAATRWLLREGLTLVGGPG</sequence>
<organism evidence="1 2">
    <name type="scientific">Luteimonas colneyensis</name>
    <dbReference type="NCBI Taxonomy" id="2762230"/>
    <lineage>
        <taxon>Bacteria</taxon>
        <taxon>Pseudomonadati</taxon>
        <taxon>Pseudomonadota</taxon>
        <taxon>Gammaproteobacteria</taxon>
        <taxon>Lysobacterales</taxon>
        <taxon>Lysobacteraceae</taxon>
        <taxon>Luteimonas</taxon>
    </lineage>
</organism>
<dbReference type="Proteomes" id="UP000647183">
    <property type="component" value="Unassembled WGS sequence"/>
</dbReference>
<name>A0ABR8UH60_9GAMM</name>
<comment type="caution">
    <text evidence="1">The sequence shown here is derived from an EMBL/GenBank/DDBJ whole genome shotgun (WGS) entry which is preliminary data.</text>
</comment>
<protein>
    <submittedName>
        <fullName evidence="1">Uncharacterized protein</fullName>
    </submittedName>
</protein>
<accession>A0ABR8UH60</accession>
<proteinExistence type="predicted"/>
<keyword evidence="2" id="KW-1185">Reference proteome</keyword>
<dbReference type="EMBL" id="JACSQJ010000002">
    <property type="protein sequence ID" value="MBD7987363.1"/>
    <property type="molecule type" value="Genomic_DNA"/>
</dbReference>
<evidence type="ECO:0000313" key="2">
    <source>
        <dbReference type="Proteomes" id="UP000647183"/>
    </source>
</evidence>
<evidence type="ECO:0000313" key="1">
    <source>
        <dbReference type="EMBL" id="MBD7987363.1"/>
    </source>
</evidence>